<keyword evidence="2 4" id="KW-0378">Hydrolase</keyword>
<accession>A0A3D8VI35</accession>
<feature type="domain" description="Nudix hydrolase" evidence="3">
    <location>
        <begin position="2"/>
        <end position="88"/>
    </location>
</feature>
<comment type="cofactor">
    <cofactor evidence="1">
        <name>Mg(2+)</name>
        <dbReference type="ChEBI" id="CHEBI:18420"/>
    </cofactor>
</comment>
<dbReference type="SUPFAM" id="SSF55811">
    <property type="entry name" value="Nudix"/>
    <property type="match status" value="1"/>
</dbReference>
<protein>
    <submittedName>
        <fullName evidence="4">NUDIX hydrolase</fullName>
    </submittedName>
</protein>
<feature type="non-terminal residue" evidence="4">
    <location>
        <position position="88"/>
    </location>
</feature>
<evidence type="ECO:0000313" key="4">
    <source>
        <dbReference type="EMBL" id="RDY69047.1"/>
    </source>
</evidence>
<dbReference type="GO" id="GO:0016787">
    <property type="term" value="F:hydrolase activity"/>
    <property type="evidence" value="ECO:0007669"/>
    <property type="project" value="UniProtKB-KW"/>
</dbReference>
<dbReference type="RefSeq" id="WP_147296344.1">
    <property type="nucleotide sequence ID" value="NZ_QTLC01000064.1"/>
</dbReference>
<gene>
    <name evidence="4" type="ORF">DXT76_17265</name>
</gene>
<evidence type="ECO:0000313" key="5">
    <source>
        <dbReference type="Proteomes" id="UP000257032"/>
    </source>
</evidence>
<dbReference type="InterPro" id="IPR015797">
    <property type="entry name" value="NUDIX_hydrolase-like_dom_sf"/>
</dbReference>
<evidence type="ECO:0000256" key="1">
    <source>
        <dbReference type="ARBA" id="ARBA00001946"/>
    </source>
</evidence>
<sequence>MDKWLGAAAVCINEQNELLMVLQGKPEEKKTWTVPSGGVLEEESLEQCCMRETFEETGYLIRVVESLQTKRGRIGKTDIHVEYFSCIL</sequence>
<dbReference type="PANTHER" id="PTHR43046">
    <property type="entry name" value="GDP-MANNOSE MANNOSYL HYDROLASE"/>
    <property type="match status" value="1"/>
</dbReference>
<evidence type="ECO:0000259" key="3">
    <source>
        <dbReference type="PROSITE" id="PS51462"/>
    </source>
</evidence>
<dbReference type="AlphaFoldDB" id="A0A3D8VI35"/>
<dbReference type="InterPro" id="IPR020084">
    <property type="entry name" value="NUDIX_hydrolase_CS"/>
</dbReference>
<dbReference type="EMBL" id="QTLC01000064">
    <property type="protein sequence ID" value="RDY69047.1"/>
    <property type="molecule type" value="Genomic_DNA"/>
</dbReference>
<comment type="caution">
    <text evidence="4">The sequence shown here is derived from an EMBL/GenBank/DDBJ whole genome shotgun (WGS) entry which is preliminary data.</text>
</comment>
<dbReference type="Gene3D" id="3.90.79.10">
    <property type="entry name" value="Nucleoside Triphosphate Pyrophosphohydrolase"/>
    <property type="match status" value="1"/>
</dbReference>
<organism evidence="4 5">
    <name type="scientific">Halobacillus trueperi</name>
    <dbReference type="NCBI Taxonomy" id="156205"/>
    <lineage>
        <taxon>Bacteria</taxon>
        <taxon>Bacillati</taxon>
        <taxon>Bacillota</taxon>
        <taxon>Bacilli</taxon>
        <taxon>Bacillales</taxon>
        <taxon>Bacillaceae</taxon>
        <taxon>Halobacillus</taxon>
    </lineage>
</organism>
<dbReference type="PANTHER" id="PTHR43046:SF2">
    <property type="entry name" value="8-OXO-DGTP DIPHOSPHATASE-RELATED"/>
    <property type="match status" value="1"/>
</dbReference>
<dbReference type="CDD" id="cd02883">
    <property type="entry name" value="NUDIX_Hydrolase"/>
    <property type="match status" value="1"/>
</dbReference>
<evidence type="ECO:0000256" key="2">
    <source>
        <dbReference type="ARBA" id="ARBA00022801"/>
    </source>
</evidence>
<dbReference type="InterPro" id="IPR000086">
    <property type="entry name" value="NUDIX_hydrolase_dom"/>
</dbReference>
<dbReference type="PROSITE" id="PS00893">
    <property type="entry name" value="NUDIX_BOX"/>
    <property type="match status" value="1"/>
</dbReference>
<dbReference type="Pfam" id="PF00293">
    <property type="entry name" value="NUDIX"/>
    <property type="match status" value="1"/>
</dbReference>
<reference evidence="4 5" key="1">
    <citation type="submission" date="2018-08" db="EMBL/GenBank/DDBJ databases">
        <title>Genome sequence of strict halophilic Halobacillus trueperi SS1 isolated from Lunsu, a salty water body of North West Himalayas.</title>
        <authorList>
            <person name="Gupta S."/>
            <person name="Sharma P."/>
            <person name="Dev K."/>
            <person name="Baumler D."/>
            <person name="Sourirajan A."/>
        </authorList>
    </citation>
    <scope>NUCLEOTIDE SEQUENCE [LARGE SCALE GENOMIC DNA]</scope>
    <source>
        <strain evidence="4 5">SS1</strain>
    </source>
</reference>
<proteinExistence type="predicted"/>
<name>A0A3D8VI35_9BACI</name>
<dbReference type="PROSITE" id="PS51462">
    <property type="entry name" value="NUDIX"/>
    <property type="match status" value="1"/>
</dbReference>
<dbReference type="Proteomes" id="UP000257032">
    <property type="component" value="Unassembled WGS sequence"/>
</dbReference>